<feature type="region of interest" description="Disordered" evidence="4">
    <location>
        <begin position="278"/>
        <end position="326"/>
    </location>
</feature>
<evidence type="ECO:0000256" key="3">
    <source>
        <dbReference type="PROSITE-ProRule" id="PRU00023"/>
    </source>
</evidence>
<dbReference type="Proteomes" id="UP000479190">
    <property type="component" value="Unassembled WGS sequence"/>
</dbReference>
<dbReference type="AlphaFoldDB" id="A0A6H5IFS6"/>
<dbReference type="PANTHER" id="PTHR24198:SF165">
    <property type="entry name" value="ANKYRIN REPEAT-CONTAINING PROTEIN-RELATED"/>
    <property type="match status" value="1"/>
</dbReference>
<dbReference type="Gene3D" id="1.25.40.20">
    <property type="entry name" value="Ankyrin repeat-containing domain"/>
    <property type="match status" value="3"/>
</dbReference>
<dbReference type="PROSITE" id="PS50088">
    <property type="entry name" value="ANK_REPEAT"/>
    <property type="match status" value="4"/>
</dbReference>
<dbReference type="InterPro" id="IPR036770">
    <property type="entry name" value="Ankyrin_rpt-contain_sf"/>
</dbReference>
<dbReference type="Pfam" id="PF00023">
    <property type="entry name" value="Ank"/>
    <property type="match status" value="1"/>
</dbReference>
<dbReference type="GO" id="GO:0005737">
    <property type="term" value="C:cytoplasm"/>
    <property type="evidence" value="ECO:0007669"/>
    <property type="project" value="TreeGrafter"/>
</dbReference>
<feature type="repeat" description="ANK" evidence="3">
    <location>
        <begin position="615"/>
        <end position="647"/>
    </location>
</feature>
<evidence type="ECO:0000256" key="4">
    <source>
        <dbReference type="SAM" id="MobiDB-lite"/>
    </source>
</evidence>
<proteinExistence type="predicted"/>
<feature type="repeat" description="ANK" evidence="3">
    <location>
        <begin position="393"/>
        <end position="425"/>
    </location>
</feature>
<feature type="compositionally biased region" description="Basic residues" evidence="4">
    <location>
        <begin position="698"/>
        <end position="714"/>
    </location>
</feature>
<dbReference type="PANTHER" id="PTHR24198">
    <property type="entry name" value="ANKYRIN REPEAT AND PROTEIN KINASE DOMAIN-CONTAINING PROTEIN"/>
    <property type="match status" value="1"/>
</dbReference>
<feature type="repeat" description="ANK" evidence="3">
    <location>
        <begin position="256"/>
        <end position="288"/>
    </location>
</feature>
<evidence type="ECO:0000313" key="5">
    <source>
        <dbReference type="EMBL" id="CAB0035787.1"/>
    </source>
</evidence>
<sequence>MMCKEEYDPSSWSSSRGHHSQHQHFSPSTYEGNGFLSGCERVEETKTRRRAWAAAGTRKTGPHKLIKTYISSESIHRLRTLIGHLGLERPLPNLGAILRPGEIEWLLAYNVLKPEQLGEHDYRYSVIDFVAKTGYKDVPEAVDSYGRPSSRRTTVVHQMFQSSSSSSAGSIPTNSCRGAATRLCTRLWSMATRTWPSCLLEAGADPNFVHCKHGATPLHIIISMEKQKTSIDFLEMFFAICRAKGHGVDIDALDAKGLAPLHYALISGHARATELLVDNGADPNSSGPQRIDSASPRQLERCSRPARRGEEEWTSTPWTPRPGRRSTWPCAGAAREVASGLLKWGADPNSQYNELGETALHVVCADYLEDDMEDVLYDILESGRCRINAVDSLGKTPLHVALAGGRQNIVHALLVHGADPNQPDSDGSTPLHMVCQKRLEDGLTGMLFEYCERRYLPVQVDAQDGHGKTPLHWAVYLGHQNSVHELLVNGADPNLADHQGSTPLHLLCQRPNVDDFAQLFFEWCVAQGRCLAWTSTTSWAILRCTTPWPTPARSTSPDCCWSWEPIQIWSNNEGSMPLHNICKREQYYDDCLARLFIYVNYQILRQLQIDARDNLGRTPLELAVANHLPHVVQVLLSHGADLSSFAFFPTEAYIAKFDRSLGLRYNLTTIKVSESPRPSREMEELHIGSERRPENHGSVRRARNARGVGHARTRLGRERGLRERSDGHHDKFGPVAPRSDPAAARVDQFSMIYRAACDTFLCHQSMARRFFQRWTAEYFRLLFHSWLPILCCDLIIENLDLTGPMVHLPGGQSIVIRRAHRND</sequence>
<evidence type="ECO:0000256" key="1">
    <source>
        <dbReference type="ARBA" id="ARBA00022737"/>
    </source>
</evidence>
<accession>A0A6H5IFS6</accession>
<dbReference type="OrthoDB" id="6593077at2759"/>
<dbReference type="PRINTS" id="PR01415">
    <property type="entry name" value="ANKYRIN"/>
</dbReference>
<organism evidence="5 6">
    <name type="scientific">Trichogramma brassicae</name>
    <dbReference type="NCBI Taxonomy" id="86971"/>
    <lineage>
        <taxon>Eukaryota</taxon>
        <taxon>Metazoa</taxon>
        <taxon>Ecdysozoa</taxon>
        <taxon>Arthropoda</taxon>
        <taxon>Hexapoda</taxon>
        <taxon>Insecta</taxon>
        <taxon>Pterygota</taxon>
        <taxon>Neoptera</taxon>
        <taxon>Endopterygota</taxon>
        <taxon>Hymenoptera</taxon>
        <taxon>Apocrita</taxon>
        <taxon>Proctotrupomorpha</taxon>
        <taxon>Chalcidoidea</taxon>
        <taxon>Trichogrammatidae</taxon>
        <taxon>Trichogramma</taxon>
    </lineage>
</organism>
<protein>
    <submittedName>
        <fullName evidence="5">Uncharacterized protein</fullName>
    </submittedName>
</protein>
<keyword evidence="2 3" id="KW-0040">ANK repeat</keyword>
<feature type="compositionally biased region" description="Basic and acidic residues" evidence="4">
    <location>
        <begin position="298"/>
        <end position="311"/>
    </location>
</feature>
<dbReference type="SMART" id="SM00248">
    <property type="entry name" value="ANK"/>
    <property type="match status" value="7"/>
</dbReference>
<feature type="region of interest" description="Disordered" evidence="4">
    <location>
        <begin position="1"/>
        <end position="29"/>
    </location>
</feature>
<feature type="repeat" description="ANK" evidence="3">
    <location>
        <begin position="466"/>
        <end position="498"/>
    </location>
</feature>
<dbReference type="SUPFAM" id="SSF48403">
    <property type="entry name" value="Ankyrin repeat"/>
    <property type="match status" value="2"/>
</dbReference>
<feature type="compositionally biased region" description="Basic and acidic residues" evidence="4">
    <location>
        <begin position="678"/>
        <end position="697"/>
    </location>
</feature>
<reference evidence="5 6" key="1">
    <citation type="submission" date="2020-02" db="EMBL/GenBank/DDBJ databases">
        <authorList>
            <person name="Ferguson B K."/>
        </authorList>
    </citation>
    <scope>NUCLEOTIDE SEQUENCE [LARGE SCALE GENOMIC DNA]</scope>
</reference>
<name>A0A6H5IFS6_9HYME</name>
<gene>
    <name evidence="5" type="ORF">TBRA_LOCUS7672</name>
</gene>
<dbReference type="EMBL" id="CADCXV010000798">
    <property type="protein sequence ID" value="CAB0035787.1"/>
    <property type="molecule type" value="Genomic_DNA"/>
</dbReference>
<evidence type="ECO:0000313" key="6">
    <source>
        <dbReference type="Proteomes" id="UP000479190"/>
    </source>
</evidence>
<evidence type="ECO:0000256" key="2">
    <source>
        <dbReference type="ARBA" id="ARBA00023043"/>
    </source>
</evidence>
<dbReference type="Pfam" id="PF12796">
    <property type="entry name" value="Ank_2"/>
    <property type="match status" value="2"/>
</dbReference>
<feature type="region of interest" description="Disordered" evidence="4">
    <location>
        <begin position="678"/>
        <end position="739"/>
    </location>
</feature>
<feature type="compositionally biased region" description="Basic and acidic residues" evidence="4">
    <location>
        <begin position="715"/>
        <end position="732"/>
    </location>
</feature>
<dbReference type="InterPro" id="IPR002110">
    <property type="entry name" value="Ankyrin_rpt"/>
</dbReference>
<dbReference type="PROSITE" id="PS50297">
    <property type="entry name" value="ANK_REP_REGION"/>
    <property type="match status" value="4"/>
</dbReference>
<keyword evidence="1" id="KW-0677">Repeat</keyword>
<keyword evidence="6" id="KW-1185">Reference proteome</keyword>